<protein>
    <submittedName>
        <fullName evidence="3">Thiaminase II involved in salvage of thiamin pyrimidine moiety, TenA subgroup with Cys in active site</fullName>
        <ecNumber evidence="3">3.5.99.2</ecNumber>
    </submittedName>
</protein>
<dbReference type="InterPro" id="IPR050967">
    <property type="entry name" value="Thiamine_Salvage_TenA"/>
</dbReference>
<dbReference type="PANTHER" id="PTHR43198">
    <property type="entry name" value="BIFUNCTIONAL TH2 PROTEIN"/>
    <property type="match status" value="1"/>
</dbReference>
<comment type="pathway">
    <text evidence="1">Cofactor biosynthesis; thiamine diphosphate biosynthesis.</text>
</comment>
<proteinExistence type="predicted"/>
<reference evidence="3" key="1">
    <citation type="submission" date="2020-02" db="EMBL/GenBank/DDBJ databases">
        <authorList>
            <person name="Meier V. D."/>
        </authorList>
    </citation>
    <scope>NUCLEOTIDE SEQUENCE</scope>
    <source>
        <strain evidence="3">AVDCRST_MAG50</strain>
    </source>
</reference>
<dbReference type="PANTHER" id="PTHR43198:SF2">
    <property type="entry name" value="SI:CH1073-67J19.1-RELATED"/>
    <property type="match status" value="1"/>
</dbReference>
<evidence type="ECO:0000259" key="2">
    <source>
        <dbReference type="Pfam" id="PF03070"/>
    </source>
</evidence>
<sequence>MKAADLFEANRGIAEACRDHPFVQGIASGRLDPAAFCFYVGQDAAFLDAFVRAYALGVAKAPDRETLAAFKALLDGGFVELELHQGYAGRWGVDLAPEPEPATTAYTDFLLRVAALEPVAHLCAAMTPCMRLYAWLGTELLPVAAPDSPYREWVETYASPEFQQLAVVLEGLLDRLGGDPDTVAAHYRRAMQLELAFFDSAAATGGTTTGEHA</sequence>
<keyword evidence="3" id="KW-0378">Hydrolase</keyword>
<dbReference type="InterPro" id="IPR004305">
    <property type="entry name" value="Thiaminase-2/PQQC"/>
</dbReference>
<dbReference type="GO" id="GO:0050334">
    <property type="term" value="F:thiaminase activity"/>
    <property type="evidence" value="ECO:0007669"/>
    <property type="project" value="UniProtKB-EC"/>
</dbReference>
<organism evidence="3">
    <name type="scientific">uncultured Acidimicrobiales bacterium</name>
    <dbReference type="NCBI Taxonomy" id="310071"/>
    <lineage>
        <taxon>Bacteria</taxon>
        <taxon>Bacillati</taxon>
        <taxon>Actinomycetota</taxon>
        <taxon>Acidimicrobiia</taxon>
        <taxon>Acidimicrobiales</taxon>
        <taxon>environmental samples</taxon>
    </lineage>
</organism>
<dbReference type="AlphaFoldDB" id="A0A6J4IWN1"/>
<evidence type="ECO:0000313" key="3">
    <source>
        <dbReference type="EMBL" id="CAA9261260.1"/>
    </source>
</evidence>
<dbReference type="InterPro" id="IPR016084">
    <property type="entry name" value="Haem_Oase-like_multi-hlx"/>
</dbReference>
<accession>A0A6J4IWN1</accession>
<dbReference type="CDD" id="cd19368">
    <property type="entry name" value="TenA_C_AtTH2-like"/>
    <property type="match status" value="1"/>
</dbReference>
<dbReference type="Pfam" id="PF03070">
    <property type="entry name" value="TENA_THI-4"/>
    <property type="match status" value="1"/>
</dbReference>
<name>A0A6J4IWN1_9ACTN</name>
<dbReference type="EC" id="3.5.99.2" evidence="3"/>
<dbReference type="SUPFAM" id="SSF48613">
    <property type="entry name" value="Heme oxygenase-like"/>
    <property type="match status" value="1"/>
</dbReference>
<feature type="domain" description="Thiaminase-2/PQQC" evidence="2">
    <location>
        <begin position="12"/>
        <end position="176"/>
    </location>
</feature>
<evidence type="ECO:0000256" key="1">
    <source>
        <dbReference type="ARBA" id="ARBA00004948"/>
    </source>
</evidence>
<dbReference type="Gene3D" id="1.20.910.10">
    <property type="entry name" value="Heme oxygenase-like"/>
    <property type="match status" value="1"/>
</dbReference>
<dbReference type="GO" id="GO:0005829">
    <property type="term" value="C:cytosol"/>
    <property type="evidence" value="ECO:0007669"/>
    <property type="project" value="TreeGrafter"/>
</dbReference>
<dbReference type="EMBL" id="CADCTF010000130">
    <property type="protein sequence ID" value="CAA9261260.1"/>
    <property type="molecule type" value="Genomic_DNA"/>
</dbReference>
<gene>
    <name evidence="3" type="ORF">AVDCRST_MAG50-2775</name>
</gene>